<dbReference type="Proteomes" id="UP001222027">
    <property type="component" value="Unassembled WGS sequence"/>
</dbReference>
<accession>A0AAV8RA32</accession>
<evidence type="ECO:0000313" key="2">
    <source>
        <dbReference type="EMBL" id="KAJ8492898.1"/>
    </source>
</evidence>
<name>A0AAV8RA32_ENSVE</name>
<dbReference type="AlphaFoldDB" id="A0AAV8RA32"/>
<proteinExistence type="predicted"/>
<organism evidence="2 3">
    <name type="scientific">Ensete ventricosum</name>
    <name type="common">Abyssinian banana</name>
    <name type="synonym">Musa ensete</name>
    <dbReference type="NCBI Taxonomy" id="4639"/>
    <lineage>
        <taxon>Eukaryota</taxon>
        <taxon>Viridiplantae</taxon>
        <taxon>Streptophyta</taxon>
        <taxon>Embryophyta</taxon>
        <taxon>Tracheophyta</taxon>
        <taxon>Spermatophyta</taxon>
        <taxon>Magnoliopsida</taxon>
        <taxon>Liliopsida</taxon>
        <taxon>Zingiberales</taxon>
        <taxon>Musaceae</taxon>
        <taxon>Ensete</taxon>
    </lineage>
</organism>
<sequence>MARLHALFVTAPYQGHFAPAVELAIKLAARGFVVTFASTEAFQHQRTASGASSADHHDVFAGARSRGLDIRYELVSDGLPVSFDRHSHPDQFYSALLHLLPNHVDELIRKLRLSEAPSTSSSPTPSSRRRPPWPRSMACRASPSGPSRRSSSPSTTTCTSSSPTATSLPLIIEGTPSPTYRAFRRSSRSTSCRTFGRQTTPRPYSR</sequence>
<feature type="compositionally biased region" description="Low complexity" evidence="1">
    <location>
        <begin position="117"/>
        <end position="126"/>
    </location>
</feature>
<feature type="region of interest" description="Disordered" evidence="1">
    <location>
        <begin position="115"/>
        <end position="206"/>
    </location>
</feature>
<gene>
    <name evidence="2" type="ORF">OPV22_014619</name>
</gene>
<comment type="caution">
    <text evidence="2">The sequence shown here is derived from an EMBL/GenBank/DDBJ whole genome shotgun (WGS) entry which is preliminary data.</text>
</comment>
<evidence type="ECO:0000313" key="3">
    <source>
        <dbReference type="Proteomes" id="UP001222027"/>
    </source>
</evidence>
<feature type="compositionally biased region" description="Low complexity" evidence="1">
    <location>
        <begin position="135"/>
        <end position="167"/>
    </location>
</feature>
<evidence type="ECO:0008006" key="4">
    <source>
        <dbReference type="Google" id="ProtNLM"/>
    </source>
</evidence>
<evidence type="ECO:0000256" key="1">
    <source>
        <dbReference type="SAM" id="MobiDB-lite"/>
    </source>
</evidence>
<reference evidence="2 3" key="1">
    <citation type="submission" date="2022-12" db="EMBL/GenBank/DDBJ databases">
        <title>Chromosome-scale assembly of the Ensete ventricosum genome.</title>
        <authorList>
            <person name="Dussert Y."/>
            <person name="Stocks J."/>
            <person name="Wendawek A."/>
            <person name="Woldeyes F."/>
            <person name="Nichols R.A."/>
            <person name="Borrell J.S."/>
        </authorList>
    </citation>
    <scope>NUCLEOTIDE SEQUENCE [LARGE SCALE GENOMIC DNA]</scope>
    <source>
        <strain evidence="3">cv. Maze</strain>
        <tissue evidence="2">Seeds</tissue>
    </source>
</reference>
<dbReference type="EMBL" id="JAQQAF010000004">
    <property type="protein sequence ID" value="KAJ8492898.1"/>
    <property type="molecule type" value="Genomic_DNA"/>
</dbReference>
<dbReference type="Gene3D" id="3.40.50.2000">
    <property type="entry name" value="Glycogen Phosphorylase B"/>
    <property type="match status" value="1"/>
</dbReference>
<protein>
    <recommendedName>
        <fullName evidence="4">Glycosyltransferase family 28 N-terminal domain-containing protein</fullName>
    </recommendedName>
</protein>
<feature type="compositionally biased region" description="Polar residues" evidence="1">
    <location>
        <begin position="196"/>
        <end position="206"/>
    </location>
</feature>
<keyword evidence="3" id="KW-1185">Reference proteome</keyword>
<dbReference type="SUPFAM" id="SSF53756">
    <property type="entry name" value="UDP-Glycosyltransferase/glycogen phosphorylase"/>
    <property type="match status" value="1"/>
</dbReference>